<dbReference type="SMART" id="SM00382">
    <property type="entry name" value="AAA"/>
    <property type="match status" value="1"/>
</dbReference>
<feature type="compositionally biased region" description="Polar residues" evidence="3">
    <location>
        <begin position="306"/>
        <end position="325"/>
    </location>
</feature>
<feature type="region of interest" description="Disordered" evidence="3">
    <location>
        <begin position="520"/>
        <end position="543"/>
    </location>
</feature>
<dbReference type="Pfam" id="PF10431">
    <property type="entry name" value="ClpB_D2-small"/>
    <property type="match status" value="1"/>
</dbReference>
<dbReference type="Proteomes" id="UP000037035">
    <property type="component" value="Unassembled WGS sequence"/>
</dbReference>
<dbReference type="GO" id="GO:0016887">
    <property type="term" value="F:ATP hydrolysis activity"/>
    <property type="evidence" value="ECO:0007669"/>
    <property type="project" value="InterPro"/>
</dbReference>
<gene>
    <name evidence="7" type="ORF">VP01_908g5</name>
</gene>
<dbReference type="InterPro" id="IPR027417">
    <property type="entry name" value="P-loop_NTPase"/>
</dbReference>
<dbReference type="Pfam" id="PF07724">
    <property type="entry name" value="AAA_2"/>
    <property type="match status" value="1"/>
</dbReference>
<proteinExistence type="predicted"/>
<feature type="compositionally biased region" description="Polar residues" evidence="3">
    <location>
        <begin position="137"/>
        <end position="153"/>
    </location>
</feature>
<feature type="region of interest" description="Disordered" evidence="3">
    <location>
        <begin position="208"/>
        <end position="247"/>
    </location>
</feature>
<evidence type="ECO:0000259" key="5">
    <source>
        <dbReference type="SMART" id="SM00382"/>
    </source>
</evidence>
<evidence type="ECO:0000256" key="1">
    <source>
        <dbReference type="ARBA" id="ARBA00022741"/>
    </source>
</evidence>
<keyword evidence="8" id="KW-1185">Reference proteome</keyword>
<dbReference type="InterPro" id="IPR003959">
    <property type="entry name" value="ATPase_AAA_core"/>
</dbReference>
<dbReference type="InterPro" id="IPR019489">
    <property type="entry name" value="Clp_ATPase_C"/>
</dbReference>
<dbReference type="GO" id="GO:0005524">
    <property type="term" value="F:ATP binding"/>
    <property type="evidence" value="ECO:0007669"/>
    <property type="project" value="UniProtKB-KW"/>
</dbReference>
<feature type="transmembrane region" description="Helical" evidence="4">
    <location>
        <begin position="652"/>
        <end position="672"/>
    </location>
</feature>
<dbReference type="SUPFAM" id="SSF52540">
    <property type="entry name" value="P-loop containing nucleoside triphosphate hydrolases"/>
    <property type="match status" value="1"/>
</dbReference>
<keyword evidence="1" id="KW-0547">Nucleotide-binding</keyword>
<dbReference type="OrthoDB" id="1721884at2759"/>
<keyword evidence="4" id="KW-0472">Membrane</keyword>
<evidence type="ECO:0000313" key="7">
    <source>
        <dbReference type="EMBL" id="KNZ44515.1"/>
    </source>
</evidence>
<dbReference type="VEuPathDB" id="FungiDB:VP01_908g5"/>
<name>A0A0L6U9S2_9BASI</name>
<accession>A0A0L6U9S2</accession>
<reference evidence="7 8" key="1">
    <citation type="submission" date="2015-08" db="EMBL/GenBank/DDBJ databases">
        <title>Next Generation Sequencing and Analysis of the Genome of Puccinia sorghi L Schw, the Causal Agent of Maize Common Rust.</title>
        <authorList>
            <person name="Rochi L."/>
            <person name="Burguener G."/>
            <person name="Darino M."/>
            <person name="Turjanski A."/>
            <person name="Kreff E."/>
            <person name="Dieguez M.J."/>
            <person name="Sacco F."/>
        </authorList>
    </citation>
    <scope>NUCLEOTIDE SEQUENCE [LARGE SCALE GENOMIC DNA]</scope>
    <source>
        <strain evidence="7 8">RO10H11247</strain>
    </source>
</reference>
<evidence type="ECO:0000256" key="4">
    <source>
        <dbReference type="SAM" id="Phobius"/>
    </source>
</evidence>
<dbReference type="AlphaFoldDB" id="A0A0L6U9S2"/>
<evidence type="ECO:0000256" key="3">
    <source>
        <dbReference type="SAM" id="MobiDB-lite"/>
    </source>
</evidence>
<dbReference type="InterPro" id="IPR003593">
    <property type="entry name" value="AAA+_ATPase"/>
</dbReference>
<feature type="region of interest" description="Disordered" evidence="3">
    <location>
        <begin position="287"/>
        <end position="340"/>
    </location>
</feature>
<protein>
    <recommendedName>
        <fullName evidence="9">AAA+ ATPase domain-containing protein</fullName>
    </recommendedName>
</protein>
<dbReference type="Gene3D" id="1.10.8.60">
    <property type="match status" value="1"/>
</dbReference>
<dbReference type="InterPro" id="IPR050052">
    <property type="entry name" value="ATP-dep_Clp_protease_ClpX"/>
</dbReference>
<dbReference type="PANTHER" id="PTHR48102">
    <property type="entry name" value="ATP-DEPENDENT CLP PROTEASE ATP-BINDING SUBUNIT CLPX-LIKE, MITOCHONDRIAL-RELATED"/>
    <property type="match status" value="1"/>
</dbReference>
<comment type="caution">
    <text evidence="7">The sequence shown here is derived from an EMBL/GenBank/DDBJ whole genome shotgun (WGS) entry which is preliminary data.</text>
</comment>
<keyword evidence="4" id="KW-0812">Transmembrane</keyword>
<keyword evidence="4" id="KW-1133">Transmembrane helix</keyword>
<dbReference type="EMBL" id="LAVV01014704">
    <property type="protein sequence ID" value="KNZ44515.1"/>
    <property type="molecule type" value="Genomic_DNA"/>
</dbReference>
<organism evidence="7 8">
    <name type="scientific">Puccinia sorghi</name>
    <dbReference type="NCBI Taxonomy" id="27349"/>
    <lineage>
        <taxon>Eukaryota</taxon>
        <taxon>Fungi</taxon>
        <taxon>Dikarya</taxon>
        <taxon>Basidiomycota</taxon>
        <taxon>Pucciniomycotina</taxon>
        <taxon>Pucciniomycetes</taxon>
        <taxon>Pucciniales</taxon>
        <taxon>Pucciniaceae</taxon>
        <taxon>Puccinia</taxon>
    </lineage>
</organism>
<dbReference type="PANTHER" id="PTHR48102:SF7">
    <property type="entry name" value="ATP-DEPENDENT CLP PROTEASE ATP-BINDING SUBUNIT CLPX-LIKE, MITOCHONDRIAL"/>
    <property type="match status" value="1"/>
</dbReference>
<evidence type="ECO:0008006" key="9">
    <source>
        <dbReference type="Google" id="ProtNLM"/>
    </source>
</evidence>
<dbReference type="GO" id="GO:0051603">
    <property type="term" value="P:proteolysis involved in protein catabolic process"/>
    <property type="evidence" value="ECO:0007669"/>
    <property type="project" value="TreeGrafter"/>
</dbReference>
<keyword evidence="2" id="KW-0067">ATP-binding</keyword>
<dbReference type="STRING" id="27349.A0A0L6U9S2"/>
<evidence type="ECO:0000259" key="6">
    <source>
        <dbReference type="SMART" id="SM01086"/>
    </source>
</evidence>
<feature type="region of interest" description="Disordered" evidence="3">
    <location>
        <begin position="736"/>
        <end position="756"/>
    </location>
</feature>
<sequence length="756" mass="83627">MLKFGRRSTHLHLKRVVVPQRQNFKKAQQSSYHSCLKSLTAAGPTSIPNLSNVGLFPHQQLRMYGTNQDNDPTTSGLSTLPSPRGIHRELDNYVIAQSSAKKILSVAVFNHYIRVKALIEAQEKRKRQAKLEAESKLTASEMSQTRGSFSNAEGEQHHPFEISQSMNRVPPDSLKPHPPNELAHNLIMSKAVEASLRLEREELESRIRQMTSRQLKKKHPPNTQKDQEPPQDHQLLPFTPSYSSATSQKNITSVPYSHGRAWENSLLGIPDNHQSILQRLQDQSKFKMGQVPPDKKSGRQPDSADVGTQSDPRRNSINRANPTQKLSDESTFFEPGPESGVKSQELLDAVLNKSNILLLGPTGSGKSLLARTLARQLNVPYSESCATTFTQAGYVGEDVESAVVRLYQEADNDVEKASRGIIFIDEIDKIARKSGDGYVKDVSGEGVQQAMLRMLEGTMVTVADKGGSSDYINFCTRDCAPKDPMNANTVLLSSSHPQSCLFWLTSIGFSAALSQSGSENSSELSAPACPQVEGSGSTRSHDPLELVEPADLNAFGLIPEFIGRIPVLASLKALTEDDLLRVLTEPKNCLLKQYEQLFKINGVAIKFTNPAQRAIARLANQKKTGARGLRQIMVSITLHSSPRPQLSINSQLLFFILTMLCFGFILNFRVPIPQEKILLDSMYTAPQSSIRYILIDESVALGQTPAKFYSRGQEGLRDQDIEFEERSQGLSDALEHALSKDDLPSPSHPMRRKATG</sequence>
<dbReference type="Gene3D" id="3.40.50.300">
    <property type="entry name" value="P-loop containing nucleotide triphosphate hydrolases"/>
    <property type="match status" value="2"/>
</dbReference>
<feature type="region of interest" description="Disordered" evidence="3">
    <location>
        <begin position="131"/>
        <end position="156"/>
    </location>
</feature>
<feature type="domain" description="Clp ATPase C-terminal" evidence="6">
    <location>
        <begin position="574"/>
        <end position="659"/>
    </location>
</feature>
<evidence type="ECO:0000256" key="2">
    <source>
        <dbReference type="ARBA" id="ARBA00022840"/>
    </source>
</evidence>
<evidence type="ECO:0000313" key="8">
    <source>
        <dbReference type="Proteomes" id="UP000037035"/>
    </source>
</evidence>
<dbReference type="GO" id="GO:0005759">
    <property type="term" value="C:mitochondrial matrix"/>
    <property type="evidence" value="ECO:0007669"/>
    <property type="project" value="TreeGrafter"/>
</dbReference>
<dbReference type="SMART" id="SM01086">
    <property type="entry name" value="ClpB_D2-small"/>
    <property type="match status" value="1"/>
</dbReference>
<feature type="domain" description="AAA+ ATPase" evidence="5">
    <location>
        <begin position="352"/>
        <end position="491"/>
    </location>
</feature>